<gene>
    <name evidence="3" type="ORF">SASPL_146266</name>
</gene>
<reference evidence="3" key="1">
    <citation type="submission" date="2018-01" db="EMBL/GenBank/DDBJ databases">
        <authorList>
            <person name="Mao J.F."/>
        </authorList>
    </citation>
    <scope>NUCLEOTIDE SEQUENCE</scope>
    <source>
        <strain evidence="3">Huo1</strain>
        <tissue evidence="3">Leaf</tissue>
    </source>
</reference>
<dbReference type="InterPro" id="IPR024752">
    <property type="entry name" value="Myb/SANT-like_dom"/>
</dbReference>
<dbReference type="Pfam" id="PF12776">
    <property type="entry name" value="Myb_DNA-bind_3"/>
    <property type="match status" value="1"/>
</dbReference>
<reference evidence="3" key="2">
    <citation type="submission" date="2020-08" db="EMBL/GenBank/DDBJ databases">
        <title>Plant Genome Project.</title>
        <authorList>
            <person name="Zhang R.-G."/>
        </authorList>
    </citation>
    <scope>NUCLEOTIDE SEQUENCE</scope>
    <source>
        <strain evidence="3">Huo1</strain>
        <tissue evidence="3">Leaf</tissue>
    </source>
</reference>
<sequence>MGDSMRNEHLRGGGDGSQATPYFHSSVVNGVGLSLFLNLIRLIFVSAMGRGRSSRKQSHCDRSRRAWSDREEMHFIASLKELVATGWKSDNGFRSGYLFKLEESMRREFPTTDLRVSPHISSKLHTWKKFYSAVSSILERSGVGFNNHDDYKIDCDEHQWTEIIKADSAARFLRYKSWPYYNDWKIVFGKDRATGNSSQDTDRANQMYASGSREAYSGGANANQPGSDDLLDGEGLNDQGTPDDRTDSVYSNAVESERTGAKKRKRGDALDGLIDVIGKLHEDTNARLDRLSARIGYEFDVTKARKEVFHMMGLIPGLTLSQVFIASDAILARVECLDYFMSLPEGARQPYVWHALEHYTGN</sequence>
<keyword evidence="4" id="KW-1185">Reference proteome</keyword>
<comment type="caution">
    <text evidence="3">The sequence shown here is derived from an EMBL/GenBank/DDBJ whole genome shotgun (WGS) entry which is preliminary data.</text>
</comment>
<dbReference type="Proteomes" id="UP000298416">
    <property type="component" value="Unassembled WGS sequence"/>
</dbReference>
<evidence type="ECO:0000256" key="1">
    <source>
        <dbReference type="SAM" id="MobiDB-lite"/>
    </source>
</evidence>
<name>A0A8X8WCG0_SALSN</name>
<dbReference type="PANTHER" id="PTHR46250">
    <property type="entry name" value="MYB/SANT-LIKE DNA-BINDING DOMAIN PROTEIN-RELATED"/>
    <property type="match status" value="1"/>
</dbReference>
<evidence type="ECO:0000259" key="2">
    <source>
        <dbReference type="Pfam" id="PF12776"/>
    </source>
</evidence>
<dbReference type="EMBL" id="PNBA02000018">
    <property type="protein sequence ID" value="KAG6392060.1"/>
    <property type="molecule type" value="Genomic_DNA"/>
</dbReference>
<feature type="region of interest" description="Disordered" evidence="1">
    <location>
        <begin position="214"/>
        <end position="263"/>
    </location>
</feature>
<dbReference type="PANTHER" id="PTHR46250:SF15">
    <property type="entry name" value="OS01G0523800 PROTEIN"/>
    <property type="match status" value="1"/>
</dbReference>
<evidence type="ECO:0000313" key="4">
    <source>
        <dbReference type="Proteomes" id="UP000298416"/>
    </source>
</evidence>
<dbReference type="AlphaFoldDB" id="A0A8X8WCG0"/>
<evidence type="ECO:0000313" key="3">
    <source>
        <dbReference type="EMBL" id="KAG6392060.1"/>
    </source>
</evidence>
<organism evidence="3">
    <name type="scientific">Salvia splendens</name>
    <name type="common">Scarlet sage</name>
    <dbReference type="NCBI Taxonomy" id="180675"/>
    <lineage>
        <taxon>Eukaryota</taxon>
        <taxon>Viridiplantae</taxon>
        <taxon>Streptophyta</taxon>
        <taxon>Embryophyta</taxon>
        <taxon>Tracheophyta</taxon>
        <taxon>Spermatophyta</taxon>
        <taxon>Magnoliopsida</taxon>
        <taxon>eudicotyledons</taxon>
        <taxon>Gunneridae</taxon>
        <taxon>Pentapetalae</taxon>
        <taxon>asterids</taxon>
        <taxon>lamiids</taxon>
        <taxon>Lamiales</taxon>
        <taxon>Lamiaceae</taxon>
        <taxon>Nepetoideae</taxon>
        <taxon>Mentheae</taxon>
        <taxon>Salviinae</taxon>
        <taxon>Salvia</taxon>
        <taxon>Salvia subgen. Calosphace</taxon>
        <taxon>core Calosphace</taxon>
    </lineage>
</organism>
<protein>
    <recommendedName>
        <fullName evidence="2">Myb/SANT-like domain-containing protein</fullName>
    </recommendedName>
</protein>
<accession>A0A8X8WCG0</accession>
<feature type="domain" description="Myb/SANT-like" evidence="2">
    <location>
        <begin position="67"/>
        <end position="162"/>
    </location>
</feature>
<proteinExistence type="predicted"/>